<accession>A0ACC1T6P0</accession>
<evidence type="ECO:0000313" key="2">
    <source>
        <dbReference type="Proteomes" id="UP001148662"/>
    </source>
</evidence>
<dbReference type="EMBL" id="JANHOG010000444">
    <property type="protein sequence ID" value="KAJ3554295.1"/>
    <property type="molecule type" value="Genomic_DNA"/>
</dbReference>
<organism evidence="1 2">
    <name type="scientific">Phlebia brevispora</name>
    <dbReference type="NCBI Taxonomy" id="194682"/>
    <lineage>
        <taxon>Eukaryota</taxon>
        <taxon>Fungi</taxon>
        <taxon>Dikarya</taxon>
        <taxon>Basidiomycota</taxon>
        <taxon>Agaricomycotina</taxon>
        <taxon>Agaricomycetes</taxon>
        <taxon>Polyporales</taxon>
        <taxon>Meruliaceae</taxon>
        <taxon>Phlebia</taxon>
    </lineage>
</organism>
<evidence type="ECO:0000313" key="1">
    <source>
        <dbReference type="EMBL" id="KAJ3554295.1"/>
    </source>
</evidence>
<name>A0ACC1T6P0_9APHY</name>
<reference evidence="1" key="1">
    <citation type="submission" date="2022-07" db="EMBL/GenBank/DDBJ databases">
        <title>Genome Sequence of Phlebia brevispora.</title>
        <authorList>
            <person name="Buettner E."/>
        </authorList>
    </citation>
    <scope>NUCLEOTIDE SEQUENCE</scope>
    <source>
        <strain evidence="1">MPL23</strain>
    </source>
</reference>
<protein>
    <submittedName>
        <fullName evidence="1">Uncharacterized protein</fullName>
    </submittedName>
</protein>
<comment type="caution">
    <text evidence="1">The sequence shown here is derived from an EMBL/GenBank/DDBJ whole genome shotgun (WGS) entry which is preliminary data.</text>
</comment>
<keyword evidence="2" id="KW-1185">Reference proteome</keyword>
<gene>
    <name evidence="1" type="ORF">NM688_g3186</name>
</gene>
<proteinExistence type="predicted"/>
<sequence>MQEVQMCNPARCRGDPGNERSSVFLKIYKAQTIYTVSSAPGALSHISSLILPTITQKCDFPFYTLQSAFVLPPMYMLLPRHFYRGLEPVDVSFGGNPDLPIDDPGLAGFIGNPASFSEVVESREQYEWQ</sequence>
<dbReference type="Proteomes" id="UP001148662">
    <property type="component" value="Unassembled WGS sequence"/>
</dbReference>